<dbReference type="EMBL" id="JBBXMP010000150">
    <property type="protein sequence ID" value="KAL0061050.1"/>
    <property type="molecule type" value="Genomic_DNA"/>
</dbReference>
<keyword evidence="1" id="KW-0472">Membrane</keyword>
<sequence>MMAKCYVIYNFRKIIILIPAIACLLSNGKPLPVLPKRYYLLLTVLQVLGIISMAIYLSAGVKLSSPLAKLIDKAIYLENAYYTLNALINVVLTIMVGECPI</sequence>
<evidence type="ECO:0000313" key="3">
    <source>
        <dbReference type="Proteomes" id="UP001437256"/>
    </source>
</evidence>
<proteinExistence type="predicted"/>
<feature type="transmembrane region" description="Helical" evidence="1">
    <location>
        <begin position="80"/>
        <end position="97"/>
    </location>
</feature>
<reference evidence="2 3" key="1">
    <citation type="submission" date="2024-05" db="EMBL/GenBank/DDBJ databases">
        <title>A draft genome resource for the thread blight pathogen Marasmius tenuissimus strain MS-2.</title>
        <authorList>
            <person name="Yulfo-Soto G.E."/>
            <person name="Baruah I.K."/>
            <person name="Amoako-Attah I."/>
            <person name="Bukari Y."/>
            <person name="Meinhardt L.W."/>
            <person name="Bailey B.A."/>
            <person name="Cohen S.P."/>
        </authorList>
    </citation>
    <scope>NUCLEOTIDE SEQUENCE [LARGE SCALE GENOMIC DNA]</scope>
    <source>
        <strain evidence="2 3">MS-2</strain>
    </source>
</reference>
<keyword evidence="1" id="KW-0812">Transmembrane</keyword>
<name>A0ABR2ZHC0_9AGAR</name>
<protein>
    <submittedName>
        <fullName evidence="2">Uncharacterized protein</fullName>
    </submittedName>
</protein>
<comment type="caution">
    <text evidence="2">The sequence shown here is derived from an EMBL/GenBank/DDBJ whole genome shotgun (WGS) entry which is preliminary data.</text>
</comment>
<accession>A0ABR2ZHC0</accession>
<organism evidence="2 3">
    <name type="scientific">Marasmius tenuissimus</name>
    <dbReference type="NCBI Taxonomy" id="585030"/>
    <lineage>
        <taxon>Eukaryota</taxon>
        <taxon>Fungi</taxon>
        <taxon>Dikarya</taxon>
        <taxon>Basidiomycota</taxon>
        <taxon>Agaricomycotina</taxon>
        <taxon>Agaricomycetes</taxon>
        <taxon>Agaricomycetidae</taxon>
        <taxon>Agaricales</taxon>
        <taxon>Marasmiineae</taxon>
        <taxon>Marasmiaceae</taxon>
        <taxon>Marasmius</taxon>
    </lineage>
</organism>
<feature type="transmembrane region" description="Helical" evidence="1">
    <location>
        <begin position="38"/>
        <end position="59"/>
    </location>
</feature>
<keyword evidence="3" id="KW-1185">Reference proteome</keyword>
<evidence type="ECO:0000313" key="2">
    <source>
        <dbReference type="EMBL" id="KAL0061050.1"/>
    </source>
</evidence>
<evidence type="ECO:0000256" key="1">
    <source>
        <dbReference type="SAM" id="Phobius"/>
    </source>
</evidence>
<dbReference type="Proteomes" id="UP001437256">
    <property type="component" value="Unassembled WGS sequence"/>
</dbReference>
<keyword evidence="1" id="KW-1133">Transmembrane helix</keyword>
<gene>
    <name evidence="2" type="ORF">AAF712_012171</name>
</gene>